<protein>
    <submittedName>
        <fullName evidence="2">Uncharacterized protein</fullName>
    </submittedName>
</protein>
<evidence type="ECO:0000313" key="2">
    <source>
        <dbReference type="EMBL" id="AZV44498.1"/>
    </source>
</evidence>
<proteinExistence type="predicted"/>
<dbReference type="AlphaFoldDB" id="A0A3Q9RQQ1"/>
<organism evidence="2 3">
    <name type="scientific">Peribacillus asahii</name>
    <dbReference type="NCBI Taxonomy" id="228899"/>
    <lineage>
        <taxon>Bacteria</taxon>
        <taxon>Bacillati</taxon>
        <taxon>Bacillota</taxon>
        <taxon>Bacilli</taxon>
        <taxon>Bacillales</taxon>
        <taxon>Bacillaceae</taxon>
        <taxon>Peribacillus</taxon>
    </lineage>
</organism>
<dbReference type="KEGG" id="pasa:BAOM_3889"/>
<reference evidence="2 3" key="1">
    <citation type="submission" date="2018-01" db="EMBL/GenBank/DDBJ databases">
        <title>Bacillus asahii Genome sequencing and assembly.</title>
        <authorList>
            <person name="Jiang H."/>
            <person name="Feng Y."/>
            <person name="Zhao F."/>
            <person name="Lin X."/>
        </authorList>
    </citation>
    <scope>NUCLEOTIDE SEQUENCE [LARGE SCALE GENOMIC DNA]</scope>
    <source>
        <strain evidence="2 3">OM18</strain>
    </source>
</reference>
<gene>
    <name evidence="2" type="ORF">BAOM_3889</name>
</gene>
<feature type="region of interest" description="Disordered" evidence="1">
    <location>
        <begin position="1"/>
        <end position="37"/>
    </location>
</feature>
<sequence>MEVSLYKSPNDKKADSSNKSAFLPKSLPGSGKDFMMF</sequence>
<accession>A0A3Q9RQQ1</accession>
<dbReference type="EMBL" id="CP026095">
    <property type="protein sequence ID" value="AZV44498.1"/>
    <property type="molecule type" value="Genomic_DNA"/>
</dbReference>
<dbReference type="Proteomes" id="UP000283095">
    <property type="component" value="Chromosome"/>
</dbReference>
<evidence type="ECO:0000313" key="3">
    <source>
        <dbReference type="Proteomes" id="UP000283095"/>
    </source>
</evidence>
<evidence type="ECO:0000256" key="1">
    <source>
        <dbReference type="SAM" id="MobiDB-lite"/>
    </source>
</evidence>
<name>A0A3Q9RQQ1_9BACI</name>